<feature type="region of interest" description="Disordered" evidence="1">
    <location>
        <begin position="326"/>
        <end position="349"/>
    </location>
</feature>
<evidence type="ECO:0008006" key="4">
    <source>
        <dbReference type="Google" id="ProtNLM"/>
    </source>
</evidence>
<dbReference type="EMBL" id="VCAU01000029">
    <property type="protein sequence ID" value="KAF9890123.1"/>
    <property type="molecule type" value="Genomic_DNA"/>
</dbReference>
<dbReference type="Gene3D" id="3.40.50.1240">
    <property type="entry name" value="Phosphoglycerate mutase-like"/>
    <property type="match status" value="2"/>
</dbReference>
<dbReference type="SUPFAM" id="SSF53254">
    <property type="entry name" value="Phosphoglycerate mutase-like"/>
    <property type="match status" value="1"/>
</dbReference>
<reference evidence="2" key="2">
    <citation type="submission" date="2020-02" db="EMBL/GenBank/DDBJ databases">
        <authorList>
            <person name="Gilchrist C.L.M."/>
            <person name="Chooi Y.-H."/>
        </authorList>
    </citation>
    <scope>NUCLEOTIDE SEQUENCE</scope>
    <source>
        <strain evidence="2">MST-FP2251</strain>
    </source>
</reference>
<dbReference type="AlphaFoldDB" id="A0AAD4CPP3"/>
<accession>A0AAD4CPP3</accession>
<sequence length="586" mass="62761">MGNPPATIIIARHGARLDAADKDWHLSAVNPYDPPLSYGGWLQGRALGARIFSTLQPEDGQPKRKRRFIIHSSPYLRCVQTSIAIGSGISQHAAESDSAAPSTTSSSNPAPDLDPRCLLRVDAILGEWLTPSYFDHITPPPKSEKLVSAAKAELLRREESVIPSADTTTIVRPSTGHFPGGWASLTSAPAEINNEDEKGSEVGKISKGRARAGSYDTLASADTPRTRRMLTKINTNLPTIPDGVYMPPTPSYAISRSHPIPAGYVAHARDACVKIDYQWDSMRDPQNWGDGSQLEEEWSAMHDRFHTALEQIIAWYGEHDAVASVGSRRRHSQVPETGQNGLGHDDPDDQTETVVIIVTHGAGVNAMIGALMAEPAFVDIGTASLTLAVRKDRDVTTTQPSLTGGPVGPPVDSEPPSLLQSYDLQLVASTEHLRPATHLSTSVLSSPNSLVSPSIPSARHRVSSRSSMSQSSFIIGPSSTSGPGTRPWSMMRPSTAPRGATGLWGSMSTTEPADDFLPNFGSAFSTAPLPPNNDGGLNKGTVPDGGWVPHLPQRTASQRGLWGGSPLNPGAESAVKRRWTVTERRV</sequence>
<feature type="compositionally biased region" description="Low complexity" evidence="1">
    <location>
        <begin position="96"/>
        <end position="111"/>
    </location>
</feature>
<dbReference type="InterPro" id="IPR051710">
    <property type="entry name" value="Phosphatase_SH3-domain"/>
</dbReference>
<dbReference type="InterPro" id="IPR029033">
    <property type="entry name" value="His_PPase_superfam"/>
</dbReference>
<keyword evidence="3" id="KW-1185">Reference proteome</keyword>
<dbReference type="PANTHER" id="PTHR16469:SF27">
    <property type="entry name" value="UBIQUITIN-ASSOCIATED AND SH3 DOMAIN-CONTAINING BA-RELATED"/>
    <property type="match status" value="1"/>
</dbReference>
<dbReference type="CDD" id="cd07040">
    <property type="entry name" value="HP"/>
    <property type="match status" value="1"/>
</dbReference>
<proteinExistence type="predicted"/>
<feature type="compositionally biased region" description="Low complexity" evidence="1">
    <location>
        <begin position="464"/>
        <end position="488"/>
    </location>
</feature>
<feature type="region of interest" description="Disordered" evidence="1">
    <location>
        <begin position="94"/>
        <end position="113"/>
    </location>
</feature>
<dbReference type="SMART" id="SM00855">
    <property type="entry name" value="PGAM"/>
    <property type="match status" value="1"/>
</dbReference>
<gene>
    <name evidence="2" type="ORF">FE257_006284</name>
</gene>
<evidence type="ECO:0000313" key="2">
    <source>
        <dbReference type="EMBL" id="KAF9890123.1"/>
    </source>
</evidence>
<evidence type="ECO:0000256" key="1">
    <source>
        <dbReference type="SAM" id="MobiDB-lite"/>
    </source>
</evidence>
<feature type="region of interest" description="Disordered" evidence="1">
    <location>
        <begin position="395"/>
        <end position="414"/>
    </location>
</feature>
<dbReference type="Proteomes" id="UP001194746">
    <property type="component" value="Unassembled WGS sequence"/>
</dbReference>
<comment type="caution">
    <text evidence="2">The sequence shown here is derived from an EMBL/GenBank/DDBJ whole genome shotgun (WGS) entry which is preliminary data.</text>
</comment>
<evidence type="ECO:0000313" key="3">
    <source>
        <dbReference type="Proteomes" id="UP001194746"/>
    </source>
</evidence>
<organism evidence="2 3">
    <name type="scientific">Aspergillus nanangensis</name>
    <dbReference type="NCBI Taxonomy" id="2582783"/>
    <lineage>
        <taxon>Eukaryota</taxon>
        <taxon>Fungi</taxon>
        <taxon>Dikarya</taxon>
        <taxon>Ascomycota</taxon>
        <taxon>Pezizomycotina</taxon>
        <taxon>Eurotiomycetes</taxon>
        <taxon>Eurotiomycetidae</taxon>
        <taxon>Eurotiales</taxon>
        <taxon>Aspergillaceae</taxon>
        <taxon>Aspergillus</taxon>
        <taxon>Aspergillus subgen. Circumdati</taxon>
    </lineage>
</organism>
<reference evidence="2" key="1">
    <citation type="journal article" date="2019" name="Beilstein J. Org. Chem.">
        <title>Nanangenines: drimane sesquiterpenoids as the dominant metabolite cohort of a novel Australian fungus, Aspergillus nanangensis.</title>
        <authorList>
            <person name="Lacey H.J."/>
            <person name="Gilchrist C.L.M."/>
            <person name="Crombie A."/>
            <person name="Kalaitzis J.A."/>
            <person name="Vuong D."/>
            <person name="Rutledge P.J."/>
            <person name="Turner P."/>
            <person name="Pitt J.I."/>
            <person name="Lacey E."/>
            <person name="Chooi Y.H."/>
            <person name="Piggott A.M."/>
        </authorList>
    </citation>
    <scope>NUCLEOTIDE SEQUENCE</scope>
    <source>
        <strain evidence="2">MST-FP2251</strain>
    </source>
</reference>
<dbReference type="InterPro" id="IPR013078">
    <property type="entry name" value="His_Pase_superF_clade-1"/>
</dbReference>
<feature type="region of interest" description="Disordered" evidence="1">
    <location>
        <begin position="549"/>
        <end position="586"/>
    </location>
</feature>
<dbReference type="PANTHER" id="PTHR16469">
    <property type="entry name" value="UBIQUITIN-ASSOCIATED AND SH3 DOMAIN-CONTAINING BA-RELATED"/>
    <property type="match status" value="1"/>
</dbReference>
<feature type="region of interest" description="Disordered" evidence="1">
    <location>
        <begin position="462"/>
        <end position="488"/>
    </location>
</feature>
<protein>
    <recommendedName>
        <fullName evidence="4">Phosphoglycerate mutase family protein</fullName>
    </recommendedName>
</protein>
<name>A0AAD4CPP3_ASPNN</name>